<dbReference type="AlphaFoldDB" id="A0AA86PSG1"/>
<gene>
    <name evidence="3" type="ORF">HINF_LOCUS25745</name>
    <name evidence="2" type="ORF">HINF_LOCUS28375</name>
</gene>
<comment type="caution">
    <text evidence="2">The sequence shown here is derived from an EMBL/GenBank/DDBJ whole genome shotgun (WGS) entry which is preliminary data.</text>
</comment>
<name>A0AA86PSG1_9EUKA</name>
<dbReference type="EMBL" id="CATOUU010000681">
    <property type="protein sequence ID" value="CAI9940730.1"/>
    <property type="molecule type" value="Genomic_DNA"/>
</dbReference>
<evidence type="ECO:0000313" key="3">
    <source>
        <dbReference type="EMBL" id="CAL6016930.1"/>
    </source>
</evidence>
<feature type="compositionally biased region" description="Polar residues" evidence="1">
    <location>
        <begin position="110"/>
        <end position="120"/>
    </location>
</feature>
<organism evidence="2">
    <name type="scientific">Hexamita inflata</name>
    <dbReference type="NCBI Taxonomy" id="28002"/>
    <lineage>
        <taxon>Eukaryota</taxon>
        <taxon>Metamonada</taxon>
        <taxon>Diplomonadida</taxon>
        <taxon>Hexamitidae</taxon>
        <taxon>Hexamitinae</taxon>
        <taxon>Hexamita</taxon>
    </lineage>
</organism>
<feature type="compositionally biased region" description="Basic and acidic residues" evidence="1">
    <location>
        <begin position="85"/>
        <end position="108"/>
    </location>
</feature>
<reference evidence="2" key="1">
    <citation type="submission" date="2023-06" db="EMBL/GenBank/DDBJ databases">
        <authorList>
            <person name="Kurt Z."/>
        </authorList>
    </citation>
    <scope>NUCLEOTIDE SEQUENCE</scope>
</reference>
<feature type="region of interest" description="Disordered" evidence="1">
    <location>
        <begin position="85"/>
        <end position="135"/>
    </location>
</feature>
<reference evidence="3 4" key="2">
    <citation type="submission" date="2024-07" db="EMBL/GenBank/DDBJ databases">
        <authorList>
            <person name="Akdeniz Z."/>
        </authorList>
    </citation>
    <scope>NUCLEOTIDE SEQUENCE [LARGE SCALE GENOMIC DNA]</scope>
</reference>
<dbReference type="EMBL" id="CAXDID020000077">
    <property type="protein sequence ID" value="CAL6016930.1"/>
    <property type="molecule type" value="Genomic_DNA"/>
</dbReference>
<keyword evidence="4" id="KW-1185">Reference proteome</keyword>
<evidence type="ECO:0000313" key="4">
    <source>
        <dbReference type="Proteomes" id="UP001642409"/>
    </source>
</evidence>
<protein>
    <submittedName>
        <fullName evidence="2">Uncharacterized protein</fullName>
    </submittedName>
</protein>
<evidence type="ECO:0000313" key="2">
    <source>
        <dbReference type="EMBL" id="CAI9940730.1"/>
    </source>
</evidence>
<accession>A0AA86PSG1</accession>
<sequence>MLKFIVGYQLHSTFTEINKRNEISDKNGAIIQPEVYTNITPIIVAKMLVTIKDIEMVIKELISFDRPPLCSFVNPEIEKEIRKIDESNETREQALKDGPNKEASEKRPSSRTVAPTSSDLQQKKVKRRPQSPPFIIDYKKKAPTTEDINVQIGEKKAEQFYVNIDLHEMPEGTAEKLEAAFKPRMPDCTFRTLAKGDLSIKCGKDKLEEVKKTIATVKVNSVALKFTEKALK</sequence>
<proteinExistence type="predicted"/>
<evidence type="ECO:0000256" key="1">
    <source>
        <dbReference type="SAM" id="MobiDB-lite"/>
    </source>
</evidence>
<dbReference type="Proteomes" id="UP001642409">
    <property type="component" value="Unassembled WGS sequence"/>
</dbReference>